<evidence type="ECO:0000256" key="5">
    <source>
        <dbReference type="SAM" id="MobiDB-lite"/>
    </source>
</evidence>
<evidence type="ECO:0000313" key="6">
    <source>
        <dbReference type="EMBL" id="TNV80633.1"/>
    </source>
</evidence>
<dbReference type="Gene3D" id="3.40.1490.10">
    <property type="entry name" value="Bit1"/>
    <property type="match status" value="1"/>
</dbReference>
<feature type="compositionally biased region" description="Basic and acidic residues" evidence="5">
    <location>
        <begin position="16"/>
        <end position="26"/>
    </location>
</feature>
<comment type="similarity">
    <text evidence="3">Belongs to the PTH2 family.</text>
</comment>
<organism evidence="6 7">
    <name type="scientific">Halteria grandinella</name>
    <dbReference type="NCBI Taxonomy" id="5974"/>
    <lineage>
        <taxon>Eukaryota</taxon>
        <taxon>Sar</taxon>
        <taxon>Alveolata</taxon>
        <taxon>Ciliophora</taxon>
        <taxon>Intramacronucleata</taxon>
        <taxon>Spirotrichea</taxon>
        <taxon>Stichotrichia</taxon>
        <taxon>Sporadotrichida</taxon>
        <taxon>Halteriidae</taxon>
        <taxon>Halteria</taxon>
    </lineage>
</organism>
<protein>
    <recommendedName>
        <fullName evidence="1">peptidyl-tRNA hydrolase</fullName>
        <ecNumber evidence="1">3.1.1.29</ecNumber>
    </recommendedName>
</protein>
<dbReference type="OrthoDB" id="1733656at2759"/>
<comment type="caution">
    <text evidence="6">The sequence shown here is derived from an EMBL/GenBank/DDBJ whole genome shotgun (WGS) entry which is preliminary data.</text>
</comment>
<name>A0A8J8NSD0_HALGN</name>
<dbReference type="SUPFAM" id="SSF102462">
    <property type="entry name" value="Peptidyl-tRNA hydrolase II"/>
    <property type="match status" value="1"/>
</dbReference>
<sequence length="161" mass="17943">MSQSEPTTEQHTQQIAEEKPPEEQKELFLQPEPINEEPLDDTTPKLHVLIRCDLGMTKGKICAQAAHAVLGLYKDLMERQPMEFSLWASVGFPQETYQANSAEDLYSTERMAKQFDLMGYVVHDAGRTQIAAMSATVCAVGPATCAQVKGLLQDRGFKKLE</sequence>
<dbReference type="PANTHER" id="PTHR12649:SF11">
    <property type="entry name" value="PEPTIDYL-TRNA HYDROLASE 2, MITOCHONDRIAL"/>
    <property type="match status" value="1"/>
</dbReference>
<dbReference type="Pfam" id="PF01981">
    <property type="entry name" value="PTH2"/>
    <property type="match status" value="1"/>
</dbReference>
<dbReference type="EMBL" id="RRYP01007255">
    <property type="protein sequence ID" value="TNV80633.1"/>
    <property type="molecule type" value="Genomic_DNA"/>
</dbReference>
<evidence type="ECO:0000256" key="2">
    <source>
        <dbReference type="ARBA" id="ARBA00022801"/>
    </source>
</evidence>
<comment type="catalytic activity">
    <reaction evidence="4">
        <text>an N-acyl-L-alpha-aminoacyl-tRNA + H2O = an N-acyl-L-amino acid + a tRNA + H(+)</text>
        <dbReference type="Rhea" id="RHEA:54448"/>
        <dbReference type="Rhea" id="RHEA-COMP:10123"/>
        <dbReference type="Rhea" id="RHEA-COMP:13883"/>
        <dbReference type="ChEBI" id="CHEBI:15377"/>
        <dbReference type="ChEBI" id="CHEBI:15378"/>
        <dbReference type="ChEBI" id="CHEBI:59874"/>
        <dbReference type="ChEBI" id="CHEBI:78442"/>
        <dbReference type="ChEBI" id="CHEBI:138191"/>
        <dbReference type="EC" id="3.1.1.29"/>
    </reaction>
</comment>
<dbReference type="FunFam" id="3.40.1490.10:FF:000002">
    <property type="entry name" value="Peptidyl-tRNA hydrolase 2, mitochondrial"/>
    <property type="match status" value="1"/>
</dbReference>
<evidence type="ECO:0000313" key="7">
    <source>
        <dbReference type="Proteomes" id="UP000785679"/>
    </source>
</evidence>
<evidence type="ECO:0000256" key="4">
    <source>
        <dbReference type="ARBA" id="ARBA00048707"/>
    </source>
</evidence>
<dbReference type="InterPro" id="IPR002833">
    <property type="entry name" value="PTH2"/>
</dbReference>
<reference evidence="6" key="1">
    <citation type="submission" date="2019-06" db="EMBL/GenBank/DDBJ databases">
        <authorList>
            <person name="Zheng W."/>
        </authorList>
    </citation>
    <scope>NUCLEOTIDE SEQUENCE</scope>
    <source>
        <strain evidence="6">QDHG01</strain>
    </source>
</reference>
<proteinExistence type="inferred from homology"/>
<accession>A0A8J8NSD0</accession>
<dbReference type="EC" id="3.1.1.29" evidence="1"/>
<dbReference type="AlphaFoldDB" id="A0A8J8NSD0"/>
<dbReference type="GO" id="GO:0004045">
    <property type="term" value="F:peptidyl-tRNA hydrolase activity"/>
    <property type="evidence" value="ECO:0007669"/>
    <property type="project" value="UniProtKB-EC"/>
</dbReference>
<keyword evidence="7" id="KW-1185">Reference proteome</keyword>
<feature type="region of interest" description="Disordered" evidence="5">
    <location>
        <begin position="1"/>
        <end position="28"/>
    </location>
</feature>
<dbReference type="InterPro" id="IPR023476">
    <property type="entry name" value="Pep_tRNA_hydro_II_dom_sf"/>
</dbReference>
<evidence type="ECO:0000256" key="3">
    <source>
        <dbReference type="ARBA" id="ARBA00038050"/>
    </source>
</evidence>
<evidence type="ECO:0000256" key="1">
    <source>
        <dbReference type="ARBA" id="ARBA00013260"/>
    </source>
</evidence>
<gene>
    <name evidence="6" type="ORF">FGO68_gene9946</name>
</gene>
<dbReference type="PANTHER" id="PTHR12649">
    <property type="entry name" value="PEPTIDYL-TRNA HYDROLASE 2"/>
    <property type="match status" value="1"/>
</dbReference>
<dbReference type="Proteomes" id="UP000785679">
    <property type="component" value="Unassembled WGS sequence"/>
</dbReference>
<dbReference type="GO" id="GO:0005829">
    <property type="term" value="C:cytosol"/>
    <property type="evidence" value="ECO:0007669"/>
    <property type="project" value="TreeGrafter"/>
</dbReference>
<keyword evidence="2" id="KW-0378">Hydrolase</keyword>
<feature type="compositionally biased region" description="Polar residues" evidence="5">
    <location>
        <begin position="1"/>
        <end position="15"/>
    </location>
</feature>